<evidence type="ECO:0000313" key="4">
    <source>
        <dbReference type="Proteomes" id="UP000000560"/>
    </source>
</evidence>
<proteinExistence type="predicted"/>
<dbReference type="InterPro" id="IPR021840">
    <property type="entry name" value="DUF3433"/>
</dbReference>
<feature type="transmembrane region" description="Helical" evidence="2">
    <location>
        <begin position="188"/>
        <end position="209"/>
    </location>
</feature>
<protein>
    <submittedName>
        <fullName evidence="3">Uncharacterized protein</fullName>
    </submittedName>
</protein>
<keyword evidence="2" id="KW-0472">Membrane</keyword>
<dbReference type="RefSeq" id="XP_659995.1">
    <property type="nucleotide sequence ID" value="XM_654903.1"/>
</dbReference>
<dbReference type="Proteomes" id="UP000000560">
    <property type="component" value="Chromosome VII"/>
</dbReference>
<feature type="transmembrane region" description="Helical" evidence="2">
    <location>
        <begin position="1199"/>
        <end position="1218"/>
    </location>
</feature>
<feature type="transmembrane region" description="Helical" evidence="2">
    <location>
        <begin position="250"/>
        <end position="269"/>
    </location>
</feature>
<keyword evidence="2" id="KW-0812">Transmembrane</keyword>
<sequence>MHTIVGISLAPRSTSQWHPTAVPGATPECLRPATAEPRLKDLDRLTPLAVMSDSHPFNLASSTPLHRLVRNYHDNAVPESDTGVNLGDVIASPAEHATRPCLEAGDSICTMSTYTSKPGSPPNARPTHPTGWRPIPLRPTFLTFIACLMLFLMVILEALSQYSERTGGLRFFDDTDDLSNLESFTYNYVPVIIALVLATLWSFIDFDVLRLEPYFQMARPEGCPATVLFINYNFGQSFITPIASAKRRHWLVLAVSLVTLLIRIFHPALQSSLLELREVTTISNESMKTWSKLVDLSTQARWFAVQEDNESNNFEAYFTGSAELQQTRSGHFAVAPVQIPTDDRRETTVWSLNQTIYWTELDCQDLFTQDFSVSVDETEGLLHWNVTDIPISGLGEECILDFSYDNVIFPNVDFLQVRYWEPTWSRTPFTGADKTFVPDGCNSIDLYGVLLSINATSHGSNAISSVVGELTSSATMFACNIEYFKGEAEITMHANSSITSARVFNGTTQELTDDEFNIDAFQSFLAHRALYTSDMLFVQTNETTGERTLTELPVISQHLGDLDPVLVLDSSKTMSSEEFAAKVTRGVKQTFILTMSRLFNPDVSPTTAAAVRSTGQVSLAIVAAVARCAEVILGIGAVLTLIMLHYYHRRPNILQSDPGSVGAMCSMLTDVFGLNNILADPRSGFHQFSTRQLRRLLRDCRLQWYHSPLGSRLEIVTVDGNPVRLDDQMRVRADPRPHFLVIPIFILEFLLLAAVIVLMSLVISTFAKKGGFQHLNQSSSSFLQVVLSFLPSVVASAVGALCTSIHRNLSILEPWVHLQRGMASASSSLTMNYSCQNPWTVLPKAAKNRHVLLGLISIACIANTVLTTVAGGLFTQQLTQSETATDSLFANYSHSVFRQNDFAADFTEYDLIQTSITSGVPLLPWTSTNHSFAPIAIRDPDQDSSYSATTLGVGADLNCQALSIPDNLVWQEDGPYWTYHPSLEPDRDCWVKMTPPRDGNDRYALSINFFSPVAIEEADICQSSTVLVVGRWNYTAASGVTSNNTVALHCEPQLLLRNFSIVFDHKGQIINHYEIPNTSITSGNMYDNATISLGQFNKVFAAIPQSFYGSTNTSSSYVSSYDWAGFLVALLYKQDVAPITRLDPDRLMALSQTVYQWVYSTYFSLWREIYLLPLREPVLAENATVIWSAWRMEPSVSSLVIAMAIIGLDTVVVLIVFGTRRGRFNGPRIPRSIGSVIPWIANSHMIHDFDGTYGWTNAQRQTHLERLKKRYTFRMFLRENNEWRYAVDEEPPVAATKTNLPPDSTNGESKPPEEIELSVMESRGTPPVQPTTEAVRSETPPPDYEEEPPAISVSERNETREQDSRAT</sequence>
<dbReference type="InParanoid" id="Q5BAN9"/>
<dbReference type="GeneID" id="2875026"/>
<gene>
    <name evidence="3" type="ORF">ANIA_02391</name>
</gene>
<feature type="transmembrane region" description="Helical" evidence="2">
    <location>
        <begin position="851"/>
        <end position="874"/>
    </location>
</feature>
<dbReference type="OMA" id="WVHLQRG"/>
<dbReference type="KEGG" id="ani:ANIA_02391"/>
<feature type="transmembrane region" description="Helical" evidence="2">
    <location>
        <begin position="739"/>
        <end position="762"/>
    </location>
</feature>
<dbReference type="HOGENOM" id="CLU_007227_0_0_1"/>
<dbReference type="PANTHER" id="PTHR37544:SF3">
    <property type="entry name" value="SPRAY"/>
    <property type="match status" value="1"/>
</dbReference>
<feature type="region of interest" description="Disordered" evidence="1">
    <location>
        <begin position="1294"/>
        <end position="1367"/>
    </location>
</feature>
<accession>Q5BAN9</accession>
<reference evidence="4" key="2">
    <citation type="journal article" date="2009" name="Fungal Genet. Biol.">
        <title>The 2008 update of the Aspergillus nidulans genome annotation: a community effort.</title>
        <authorList>
            <person name="Wortman J.R."/>
            <person name="Gilsenan J.M."/>
            <person name="Joardar V."/>
            <person name="Deegan J."/>
            <person name="Clutterbuck J."/>
            <person name="Andersen M.R."/>
            <person name="Archer D."/>
            <person name="Bencina M."/>
            <person name="Braus G."/>
            <person name="Coutinho P."/>
            <person name="von Dohren H."/>
            <person name="Doonan J."/>
            <person name="Driessen A.J."/>
            <person name="Durek P."/>
            <person name="Espeso E."/>
            <person name="Fekete E."/>
            <person name="Flipphi M."/>
            <person name="Estrada C.G."/>
            <person name="Geysens S."/>
            <person name="Goldman G."/>
            <person name="de Groot P.W."/>
            <person name="Hansen K."/>
            <person name="Harris S.D."/>
            <person name="Heinekamp T."/>
            <person name="Helmstaedt K."/>
            <person name="Henrissat B."/>
            <person name="Hofmann G."/>
            <person name="Homan T."/>
            <person name="Horio T."/>
            <person name="Horiuchi H."/>
            <person name="James S."/>
            <person name="Jones M."/>
            <person name="Karaffa L."/>
            <person name="Karanyi Z."/>
            <person name="Kato M."/>
            <person name="Keller N."/>
            <person name="Kelly D.E."/>
            <person name="Kiel J.A."/>
            <person name="Kim J.M."/>
            <person name="van der Klei I.J."/>
            <person name="Klis F.M."/>
            <person name="Kovalchuk A."/>
            <person name="Krasevec N."/>
            <person name="Kubicek C.P."/>
            <person name="Liu B."/>
            <person name="Maccabe A."/>
            <person name="Meyer V."/>
            <person name="Mirabito P."/>
            <person name="Miskei M."/>
            <person name="Mos M."/>
            <person name="Mullins J."/>
            <person name="Nelson D.R."/>
            <person name="Nielsen J."/>
            <person name="Oakley B.R."/>
            <person name="Osmani S.A."/>
            <person name="Pakula T."/>
            <person name="Paszewski A."/>
            <person name="Paulsen I."/>
            <person name="Pilsyk S."/>
            <person name="Pocsi I."/>
            <person name="Punt P.J."/>
            <person name="Ram A.F."/>
            <person name="Ren Q."/>
            <person name="Robellet X."/>
            <person name="Robson G."/>
            <person name="Seiboth B."/>
            <person name="van Solingen P."/>
            <person name="Specht T."/>
            <person name="Sun J."/>
            <person name="Taheri-Talesh N."/>
            <person name="Takeshita N."/>
            <person name="Ussery D."/>
            <person name="vanKuyk P.A."/>
            <person name="Visser H."/>
            <person name="van de Vondervoort P.J."/>
            <person name="de Vries R.P."/>
            <person name="Walton J."/>
            <person name="Xiang X."/>
            <person name="Xiong Y."/>
            <person name="Zeng A.P."/>
            <person name="Brandt B.W."/>
            <person name="Cornell M.J."/>
            <person name="van den Hondel C.A."/>
            <person name="Visser J."/>
            <person name="Oliver S.G."/>
            <person name="Turner G."/>
        </authorList>
    </citation>
    <scope>GENOME REANNOTATION</scope>
    <source>
        <strain evidence="4">FGSC A4 / ATCC 38163 / CBS 112.46 / NRRL 194 / M139</strain>
    </source>
</reference>
<feature type="transmembrane region" description="Helical" evidence="2">
    <location>
        <begin position="782"/>
        <end position="802"/>
    </location>
</feature>
<organism evidence="3 4">
    <name type="scientific">Emericella nidulans (strain FGSC A4 / ATCC 38163 / CBS 112.46 / NRRL 194 / M139)</name>
    <name type="common">Aspergillus nidulans</name>
    <dbReference type="NCBI Taxonomy" id="227321"/>
    <lineage>
        <taxon>Eukaryota</taxon>
        <taxon>Fungi</taxon>
        <taxon>Dikarya</taxon>
        <taxon>Ascomycota</taxon>
        <taxon>Pezizomycotina</taxon>
        <taxon>Eurotiomycetes</taxon>
        <taxon>Eurotiomycetidae</taxon>
        <taxon>Eurotiales</taxon>
        <taxon>Aspergillaceae</taxon>
        <taxon>Aspergillus</taxon>
        <taxon>Aspergillus subgen. Nidulantes</taxon>
    </lineage>
</organism>
<keyword evidence="2" id="KW-1133">Transmembrane helix</keyword>
<dbReference type="STRING" id="227321.Q5BAN9"/>
<dbReference type="OrthoDB" id="3248909at2759"/>
<feature type="compositionally biased region" description="Basic and acidic residues" evidence="1">
    <location>
        <begin position="1355"/>
        <end position="1367"/>
    </location>
</feature>
<keyword evidence="4" id="KW-1185">Reference proteome</keyword>
<feature type="transmembrane region" description="Helical" evidence="2">
    <location>
        <begin position="141"/>
        <end position="162"/>
    </location>
</feature>
<reference evidence="4" key="1">
    <citation type="journal article" date="2005" name="Nature">
        <title>Sequencing of Aspergillus nidulans and comparative analysis with A. fumigatus and A. oryzae.</title>
        <authorList>
            <person name="Galagan J.E."/>
            <person name="Calvo S.E."/>
            <person name="Cuomo C."/>
            <person name="Ma L.J."/>
            <person name="Wortman J.R."/>
            <person name="Batzoglou S."/>
            <person name="Lee S.I."/>
            <person name="Basturkmen M."/>
            <person name="Spevak C.C."/>
            <person name="Clutterbuck J."/>
            <person name="Kapitonov V."/>
            <person name="Jurka J."/>
            <person name="Scazzocchio C."/>
            <person name="Farman M."/>
            <person name="Butler J."/>
            <person name="Purcell S."/>
            <person name="Harris S."/>
            <person name="Braus G.H."/>
            <person name="Draht O."/>
            <person name="Busch S."/>
            <person name="D'Enfert C."/>
            <person name="Bouchier C."/>
            <person name="Goldman G.H."/>
            <person name="Bell-Pedersen D."/>
            <person name="Griffiths-Jones S."/>
            <person name="Doonan J.H."/>
            <person name="Yu J."/>
            <person name="Vienken K."/>
            <person name="Pain A."/>
            <person name="Freitag M."/>
            <person name="Selker E.U."/>
            <person name="Archer D.B."/>
            <person name="Penalva M.A."/>
            <person name="Oakley B.R."/>
            <person name="Momany M."/>
            <person name="Tanaka T."/>
            <person name="Kumagai T."/>
            <person name="Asai K."/>
            <person name="Machida M."/>
            <person name="Nierman W.C."/>
            <person name="Denning D.W."/>
            <person name="Caddick M."/>
            <person name="Hynes M."/>
            <person name="Paoletti M."/>
            <person name="Fischer R."/>
            <person name="Miller B."/>
            <person name="Dyer P."/>
            <person name="Sachs M.S."/>
            <person name="Osmani S.A."/>
            <person name="Birren B.W."/>
        </authorList>
    </citation>
    <scope>NUCLEOTIDE SEQUENCE [LARGE SCALE GENOMIC DNA]</scope>
    <source>
        <strain evidence="4">FGSC A4 / ATCC 38163 / CBS 112.46 / NRRL 194 / M139</strain>
    </source>
</reference>
<evidence type="ECO:0000256" key="2">
    <source>
        <dbReference type="SAM" id="Phobius"/>
    </source>
</evidence>
<evidence type="ECO:0000313" key="3">
    <source>
        <dbReference type="EMBL" id="CBF86747.1"/>
    </source>
</evidence>
<feature type="transmembrane region" description="Helical" evidence="2">
    <location>
        <begin position="619"/>
        <end position="644"/>
    </location>
</feature>
<accession>C8VNP7</accession>
<dbReference type="Pfam" id="PF11915">
    <property type="entry name" value="DUF3433"/>
    <property type="match status" value="2"/>
</dbReference>
<evidence type="ECO:0000256" key="1">
    <source>
        <dbReference type="SAM" id="MobiDB-lite"/>
    </source>
</evidence>
<dbReference type="EMBL" id="BN001307">
    <property type="protein sequence ID" value="CBF86747.1"/>
    <property type="molecule type" value="Genomic_DNA"/>
</dbReference>
<name>Q5BAN9_EMENI</name>
<feature type="compositionally biased region" description="Polar residues" evidence="1">
    <location>
        <begin position="1296"/>
        <end position="1308"/>
    </location>
</feature>
<dbReference type="eggNOG" id="ENOG502SPAR">
    <property type="taxonomic scope" value="Eukaryota"/>
</dbReference>
<dbReference type="PANTHER" id="PTHR37544">
    <property type="entry name" value="SPRAY-RELATED"/>
    <property type="match status" value="1"/>
</dbReference>